<dbReference type="Proteomes" id="UP001314170">
    <property type="component" value="Unassembled WGS sequence"/>
</dbReference>
<dbReference type="PANTHER" id="PTHR31790:SF604">
    <property type="entry name" value="F-BOX PROTEIN CPR1-RELATED"/>
    <property type="match status" value="1"/>
</dbReference>
<keyword evidence="2" id="KW-1185">Reference proteome</keyword>
<evidence type="ECO:0000313" key="1">
    <source>
        <dbReference type="EMBL" id="CAK7336411.1"/>
    </source>
</evidence>
<sequence length="243" mass="27280">MFSPKITTDTLSRLPVKSLKRFSDYYATEVMGSYSGMLAPLNSDYSIAIYNPSTREKKMLPLSLLELPNDLDHSIVSCQFNFYGLGHDPIGEDYDIVYHPDCRRGYGVFANNSVVHWKATVVGQGKENGRDLIVAFDLGVEEFKIIPQPDHWSNEQEMNAGVLGGCLCVLCNQDTESLLTLNGGGFGGPIDRKRKGRPGRKEKLDSYLIIFFLGLVMDGLGRLLGKLWTWNAWLRISIAFLQY</sequence>
<comment type="caution">
    <text evidence="1">The sequence shown here is derived from an EMBL/GenBank/DDBJ whole genome shotgun (WGS) entry which is preliminary data.</text>
</comment>
<evidence type="ECO:0008006" key="3">
    <source>
        <dbReference type="Google" id="ProtNLM"/>
    </source>
</evidence>
<gene>
    <name evidence="1" type="ORF">DCAF_LOCUS11419</name>
</gene>
<proteinExistence type="predicted"/>
<name>A0AAV1RKY7_9ROSI</name>
<dbReference type="EMBL" id="CAWUPB010000994">
    <property type="protein sequence ID" value="CAK7336411.1"/>
    <property type="molecule type" value="Genomic_DNA"/>
</dbReference>
<dbReference type="PANTHER" id="PTHR31790">
    <property type="entry name" value="OS02G0783600 PROTEIN"/>
    <property type="match status" value="1"/>
</dbReference>
<protein>
    <recommendedName>
        <fullName evidence="3">F-box protein</fullName>
    </recommendedName>
</protein>
<organism evidence="1 2">
    <name type="scientific">Dovyalis caffra</name>
    <dbReference type="NCBI Taxonomy" id="77055"/>
    <lineage>
        <taxon>Eukaryota</taxon>
        <taxon>Viridiplantae</taxon>
        <taxon>Streptophyta</taxon>
        <taxon>Embryophyta</taxon>
        <taxon>Tracheophyta</taxon>
        <taxon>Spermatophyta</taxon>
        <taxon>Magnoliopsida</taxon>
        <taxon>eudicotyledons</taxon>
        <taxon>Gunneridae</taxon>
        <taxon>Pentapetalae</taxon>
        <taxon>rosids</taxon>
        <taxon>fabids</taxon>
        <taxon>Malpighiales</taxon>
        <taxon>Salicaceae</taxon>
        <taxon>Flacourtieae</taxon>
        <taxon>Dovyalis</taxon>
    </lineage>
</organism>
<dbReference type="AlphaFoldDB" id="A0AAV1RKY7"/>
<accession>A0AAV1RKY7</accession>
<reference evidence="1 2" key="1">
    <citation type="submission" date="2024-01" db="EMBL/GenBank/DDBJ databases">
        <authorList>
            <person name="Waweru B."/>
        </authorList>
    </citation>
    <scope>NUCLEOTIDE SEQUENCE [LARGE SCALE GENOMIC DNA]</scope>
</reference>
<evidence type="ECO:0000313" key="2">
    <source>
        <dbReference type="Proteomes" id="UP001314170"/>
    </source>
</evidence>
<dbReference type="InterPro" id="IPR052361">
    <property type="entry name" value="F-box_domain"/>
</dbReference>